<dbReference type="STRING" id="6412.T1EGU2"/>
<dbReference type="PRINTS" id="PR00109">
    <property type="entry name" value="TYRKINASE"/>
</dbReference>
<evidence type="ECO:0000313" key="12">
    <source>
        <dbReference type="EnsemblMetazoa" id="HelroP122144"/>
    </source>
</evidence>
<dbReference type="InterPro" id="IPR001245">
    <property type="entry name" value="Ser-Thr/Tyr_kinase_cat_dom"/>
</dbReference>
<dbReference type="InterPro" id="IPR055175">
    <property type="entry name" value="ACK/TNK-like_SAM"/>
</dbReference>
<dbReference type="GeneID" id="20195792"/>
<accession>T1EGU2</accession>
<dbReference type="EMBL" id="AMQM01007727">
    <property type="status" value="NOT_ANNOTATED_CDS"/>
    <property type="molecule type" value="Genomic_DNA"/>
</dbReference>
<reference evidence="11 13" key="2">
    <citation type="journal article" date="2013" name="Nature">
        <title>Insights into bilaterian evolution from three spiralian genomes.</title>
        <authorList>
            <person name="Simakov O."/>
            <person name="Marletaz F."/>
            <person name="Cho S.J."/>
            <person name="Edsinger-Gonzales E."/>
            <person name="Havlak P."/>
            <person name="Hellsten U."/>
            <person name="Kuo D.H."/>
            <person name="Larsson T."/>
            <person name="Lv J."/>
            <person name="Arendt D."/>
            <person name="Savage R."/>
            <person name="Osoegawa K."/>
            <person name="de Jong P."/>
            <person name="Grimwood J."/>
            <person name="Chapman J.A."/>
            <person name="Shapiro H."/>
            <person name="Aerts A."/>
            <person name="Otillar R.P."/>
            <person name="Terry A.Y."/>
            <person name="Boore J.L."/>
            <person name="Grigoriev I.V."/>
            <person name="Lindberg D.R."/>
            <person name="Seaver E.C."/>
            <person name="Weisblat D.A."/>
            <person name="Putnam N.H."/>
            <person name="Rokhsar D.S."/>
        </authorList>
    </citation>
    <scope>NUCLEOTIDE SEQUENCE</scope>
</reference>
<keyword evidence="2" id="KW-0728">SH3 domain</keyword>
<dbReference type="InterPro" id="IPR050198">
    <property type="entry name" value="Non-receptor_tyrosine_kinases"/>
</dbReference>
<dbReference type="GO" id="GO:0005524">
    <property type="term" value="F:ATP binding"/>
    <property type="evidence" value="ECO:0007669"/>
    <property type="project" value="UniProtKB-UniRule"/>
</dbReference>
<feature type="domain" description="Protein kinase" evidence="10">
    <location>
        <begin position="110"/>
        <end position="372"/>
    </location>
</feature>
<protein>
    <recommendedName>
        <fullName evidence="1">non-specific protein-tyrosine kinase</fullName>
        <ecNumber evidence="1">2.7.10.2</ecNumber>
    </recommendedName>
</protein>
<evidence type="ECO:0000256" key="8">
    <source>
        <dbReference type="ARBA" id="ARBA00047899"/>
    </source>
</evidence>
<dbReference type="CTD" id="20195792"/>
<evidence type="ECO:0000256" key="5">
    <source>
        <dbReference type="ARBA" id="ARBA00022777"/>
    </source>
</evidence>
<dbReference type="GO" id="GO:0004713">
    <property type="term" value="F:protein tyrosine kinase activity"/>
    <property type="evidence" value="ECO:0000318"/>
    <property type="project" value="GO_Central"/>
</dbReference>
<dbReference type="InterPro" id="IPR020635">
    <property type="entry name" value="Tyr_kinase_cat_dom"/>
</dbReference>
<dbReference type="AlphaFoldDB" id="T1EGU2"/>
<dbReference type="Pfam" id="PF22931">
    <property type="entry name" value="SAM_TNK"/>
    <property type="match status" value="1"/>
</dbReference>
<dbReference type="GO" id="GO:0004715">
    <property type="term" value="F:non-membrane spanning protein tyrosine kinase activity"/>
    <property type="evidence" value="ECO:0007669"/>
    <property type="project" value="UniProtKB-EC"/>
</dbReference>
<dbReference type="RefSeq" id="XP_009029690.1">
    <property type="nucleotide sequence ID" value="XM_009031442.1"/>
</dbReference>
<evidence type="ECO:0000313" key="13">
    <source>
        <dbReference type="Proteomes" id="UP000015101"/>
    </source>
</evidence>
<comment type="catalytic activity">
    <reaction evidence="8">
        <text>L-threonyl-[protein] + ATP = O-phospho-L-threonyl-[protein] + ADP + H(+)</text>
        <dbReference type="Rhea" id="RHEA:46608"/>
        <dbReference type="Rhea" id="RHEA-COMP:11060"/>
        <dbReference type="Rhea" id="RHEA-COMP:11605"/>
        <dbReference type="ChEBI" id="CHEBI:15378"/>
        <dbReference type="ChEBI" id="CHEBI:30013"/>
        <dbReference type="ChEBI" id="CHEBI:30616"/>
        <dbReference type="ChEBI" id="CHEBI:61977"/>
        <dbReference type="ChEBI" id="CHEBI:456216"/>
        <dbReference type="EC" id="2.7.11.1"/>
    </reaction>
</comment>
<dbReference type="SMART" id="SM00219">
    <property type="entry name" value="TyrKc"/>
    <property type="match status" value="1"/>
</dbReference>
<organism evidence="12 13">
    <name type="scientific">Helobdella robusta</name>
    <name type="common">Californian leech</name>
    <dbReference type="NCBI Taxonomy" id="6412"/>
    <lineage>
        <taxon>Eukaryota</taxon>
        <taxon>Metazoa</taxon>
        <taxon>Spiralia</taxon>
        <taxon>Lophotrochozoa</taxon>
        <taxon>Annelida</taxon>
        <taxon>Clitellata</taxon>
        <taxon>Hirudinea</taxon>
        <taxon>Rhynchobdellida</taxon>
        <taxon>Glossiphoniidae</taxon>
        <taxon>Helobdella</taxon>
    </lineage>
</organism>
<dbReference type="PROSITE" id="PS00107">
    <property type="entry name" value="PROTEIN_KINASE_ATP"/>
    <property type="match status" value="1"/>
</dbReference>
<dbReference type="SUPFAM" id="SSF56112">
    <property type="entry name" value="Protein kinase-like (PK-like)"/>
    <property type="match status" value="1"/>
</dbReference>
<keyword evidence="3" id="KW-0808">Transferase</keyword>
<dbReference type="InterPro" id="IPR049587">
    <property type="entry name" value="TNK-like_SAM"/>
</dbReference>
<evidence type="ECO:0000256" key="7">
    <source>
        <dbReference type="ARBA" id="ARBA00023137"/>
    </source>
</evidence>
<evidence type="ECO:0000256" key="6">
    <source>
        <dbReference type="ARBA" id="ARBA00022840"/>
    </source>
</evidence>
<dbReference type="eggNOG" id="KOG0199">
    <property type="taxonomic scope" value="Eukaryota"/>
</dbReference>
<dbReference type="GO" id="GO:0004674">
    <property type="term" value="F:protein serine/threonine kinase activity"/>
    <property type="evidence" value="ECO:0007669"/>
    <property type="project" value="UniProtKB-EC"/>
</dbReference>
<dbReference type="InterPro" id="IPR011009">
    <property type="entry name" value="Kinase-like_dom_sf"/>
</dbReference>
<dbReference type="PROSITE" id="PS00109">
    <property type="entry name" value="PROTEIN_KINASE_TYR"/>
    <property type="match status" value="1"/>
</dbReference>
<evidence type="ECO:0000256" key="1">
    <source>
        <dbReference type="ARBA" id="ARBA00011903"/>
    </source>
</evidence>
<dbReference type="CDD" id="cd09539">
    <property type="entry name" value="SAM_TNK-like"/>
    <property type="match status" value="1"/>
</dbReference>
<dbReference type="InterPro" id="IPR008266">
    <property type="entry name" value="Tyr_kinase_AS"/>
</dbReference>
<keyword evidence="7" id="KW-0829">Tyrosine-protein kinase</keyword>
<gene>
    <name evidence="12" type="primary">20195792</name>
    <name evidence="11" type="ORF">HELRODRAFT_122144</name>
</gene>
<keyword evidence="13" id="KW-1185">Reference proteome</keyword>
<dbReference type="PANTHER" id="PTHR24418">
    <property type="entry name" value="TYROSINE-PROTEIN KINASE"/>
    <property type="match status" value="1"/>
</dbReference>
<name>T1EGU2_HELRO</name>
<dbReference type="PROSITE" id="PS50011">
    <property type="entry name" value="PROTEIN_KINASE_DOM"/>
    <property type="match status" value="1"/>
</dbReference>
<dbReference type="Gene3D" id="1.10.510.10">
    <property type="entry name" value="Transferase(Phosphotransferase) domain 1"/>
    <property type="match status" value="1"/>
</dbReference>
<dbReference type="OMA" id="GQMPWAG"/>
<evidence type="ECO:0000256" key="2">
    <source>
        <dbReference type="ARBA" id="ARBA00022443"/>
    </source>
</evidence>
<proteinExistence type="predicted"/>
<feature type="binding site" evidence="9">
    <location>
        <position position="146"/>
    </location>
    <ligand>
        <name>ATP</name>
        <dbReference type="ChEBI" id="CHEBI:30616"/>
    </ligand>
</feature>
<dbReference type="Proteomes" id="UP000015101">
    <property type="component" value="Unassembled WGS sequence"/>
</dbReference>
<dbReference type="InterPro" id="IPR017441">
    <property type="entry name" value="Protein_kinase_ATP_BS"/>
</dbReference>
<evidence type="ECO:0000256" key="3">
    <source>
        <dbReference type="ARBA" id="ARBA00022679"/>
    </source>
</evidence>
<evidence type="ECO:0000259" key="10">
    <source>
        <dbReference type="PROSITE" id="PS50011"/>
    </source>
</evidence>
<dbReference type="EMBL" id="KB097661">
    <property type="protein sequence ID" value="ESN92184.1"/>
    <property type="molecule type" value="Genomic_DNA"/>
</dbReference>
<evidence type="ECO:0000313" key="11">
    <source>
        <dbReference type="EMBL" id="ESN92184.1"/>
    </source>
</evidence>
<dbReference type="Gene3D" id="3.30.200.20">
    <property type="entry name" value="Phosphorylase Kinase, domain 1"/>
    <property type="match status" value="1"/>
</dbReference>
<keyword evidence="5" id="KW-0418">Kinase</keyword>
<dbReference type="HOGENOM" id="CLU_000288_7_40_1"/>
<dbReference type="InterPro" id="IPR000719">
    <property type="entry name" value="Prot_kinase_dom"/>
</dbReference>
<dbReference type="EC" id="2.7.10.2" evidence="1"/>
<reference evidence="12" key="3">
    <citation type="submission" date="2015-06" db="UniProtKB">
        <authorList>
            <consortium name="EnsemblMetazoa"/>
        </authorList>
    </citation>
    <scope>IDENTIFICATION</scope>
</reference>
<keyword evidence="6 9" id="KW-0067">ATP-binding</keyword>
<reference evidence="13" key="1">
    <citation type="submission" date="2012-12" db="EMBL/GenBank/DDBJ databases">
        <authorList>
            <person name="Hellsten U."/>
            <person name="Grimwood J."/>
            <person name="Chapman J.A."/>
            <person name="Shapiro H."/>
            <person name="Aerts A."/>
            <person name="Otillar R.P."/>
            <person name="Terry A.Y."/>
            <person name="Boore J.L."/>
            <person name="Simakov O."/>
            <person name="Marletaz F."/>
            <person name="Cho S.-J."/>
            <person name="Edsinger-Gonzales E."/>
            <person name="Havlak P."/>
            <person name="Kuo D.-H."/>
            <person name="Larsson T."/>
            <person name="Lv J."/>
            <person name="Arendt D."/>
            <person name="Savage R."/>
            <person name="Osoegawa K."/>
            <person name="de Jong P."/>
            <person name="Lindberg D.R."/>
            <person name="Seaver E.C."/>
            <person name="Weisblat D.A."/>
            <person name="Putnam N.H."/>
            <person name="Grigoriev I.V."/>
            <person name="Rokhsar D.S."/>
        </authorList>
    </citation>
    <scope>NUCLEOTIDE SEQUENCE</scope>
</reference>
<sequence>DWLLKLLKEIQLDQFYIKLRDDLQVTRLSHFDYVKPEDLEGIGMGRPAIRRLLDCVKKHQGRKSFLTKILPVKQSVTTPQQQPTSPVMLMSSMMSSNSDALKCLINEKDLHFVCKLGDGSFGVVRKAIWMTSPVNKVDWLIPVAVKTLKGEMDGSMEEFMDEVRTMYSLDHPNIIHLYGVVLSNPLMMVTELAPLGSLLTYLRHPDHHCRNLPLLTTLHSYMLQICDGLVYLQSLHLIHRDLAARNIFMMSLERVKIGDFGLMRSLSSHGDHYVMSEKKKMPFAWCAPESLKLRHFSHASDCWMVGVVMWEIFSGGEEPWVGLNGGEILQRIDSPNDRLVRPRRCPSRFYEHILKKCWACRPSDRPDFKTLK</sequence>
<dbReference type="GO" id="GO:0005886">
    <property type="term" value="C:plasma membrane"/>
    <property type="evidence" value="ECO:0000318"/>
    <property type="project" value="GO_Central"/>
</dbReference>
<evidence type="ECO:0000256" key="9">
    <source>
        <dbReference type="PROSITE-ProRule" id="PRU10141"/>
    </source>
</evidence>
<dbReference type="Pfam" id="PF07714">
    <property type="entry name" value="PK_Tyr_Ser-Thr"/>
    <property type="match status" value="1"/>
</dbReference>
<evidence type="ECO:0000256" key="4">
    <source>
        <dbReference type="ARBA" id="ARBA00022741"/>
    </source>
</evidence>
<keyword evidence="4 9" id="KW-0547">Nucleotide-binding</keyword>
<dbReference type="OrthoDB" id="635774at2759"/>
<dbReference type="EnsemblMetazoa" id="HelroT122144">
    <property type="protein sequence ID" value="HelroP122144"/>
    <property type="gene ID" value="HelroG122144"/>
</dbReference>
<dbReference type="InParanoid" id="T1EGU2"/>
<dbReference type="KEGG" id="hro:HELRODRAFT_122144"/>